<keyword evidence="4 7" id="KW-0808">Transferase</keyword>
<dbReference type="PANTHER" id="PTHR43643:SF3">
    <property type="entry name" value="HISTIDINOL-PHOSPHATE AMINOTRANSFERASE"/>
    <property type="match status" value="1"/>
</dbReference>
<dbReference type="InterPro" id="IPR005861">
    <property type="entry name" value="HisP_aminotrans"/>
</dbReference>
<protein>
    <recommendedName>
        <fullName evidence="7">Histidinol-phosphate aminotransferase</fullName>
        <ecNumber evidence="7">2.6.1.9</ecNumber>
    </recommendedName>
    <alternativeName>
        <fullName evidence="7">Imidazole acetol-phosphate transaminase</fullName>
    </alternativeName>
</protein>
<dbReference type="InterPro" id="IPR004839">
    <property type="entry name" value="Aminotransferase_I/II_large"/>
</dbReference>
<comment type="catalytic activity">
    <reaction evidence="7">
        <text>L-histidinol phosphate + 2-oxoglutarate = 3-(imidazol-4-yl)-2-oxopropyl phosphate + L-glutamate</text>
        <dbReference type="Rhea" id="RHEA:23744"/>
        <dbReference type="ChEBI" id="CHEBI:16810"/>
        <dbReference type="ChEBI" id="CHEBI:29985"/>
        <dbReference type="ChEBI" id="CHEBI:57766"/>
        <dbReference type="ChEBI" id="CHEBI:57980"/>
        <dbReference type="EC" id="2.6.1.9"/>
    </reaction>
</comment>
<evidence type="ECO:0000256" key="5">
    <source>
        <dbReference type="ARBA" id="ARBA00022898"/>
    </source>
</evidence>
<evidence type="ECO:0000256" key="3">
    <source>
        <dbReference type="ARBA" id="ARBA00022576"/>
    </source>
</evidence>
<evidence type="ECO:0000259" key="8">
    <source>
        <dbReference type="Pfam" id="PF00155"/>
    </source>
</evidence>
<evidence type="ECO:0000256" key="6">
    <source>
        <dbReference type="ARBA" id="ARBA00023102"/>
    </source>
</evidence>
<name>A0A8J3B8Q8_9BACI</name>
<keyword evidence="10" id="KW-1185">Reference proteome</keyword>
<proteinExistence type="inferred from homology"/>
<organism evidence="9 10">
    <name type="scientific">Calditerricola satsumensis</name>
    <dbReference type="NCBI Taxonomy" id="373054"/>
    <lineage>
        <taxon>Bacteria</taxon>
        <taxon>Bacillati</taxon>
        <taxon>Bacillota</taxon>
        <taxon>Bacilli</taxon>
        <taxon>Bacillales</taxon>
        <taxon>Bacillaceae</taxon>
        <taxon>Calditerricola</taxon>
    </lineage>
</organism>
<keyword evidence="3 7" id="KW-0032">Aminotransferase</keyword>
<dbReference type="RefSeq" id="WP_188816831.1">
    <property type="nucleotide sequence ID" value="NZ_BMOF01000010.1"/>
</dbReference>
<dbReference type="NCBIfam" id="TIGR01141">
    <property type="entry name" value="hisC"/>
    <property type="match status" value="1"/>
</dbReference>
<evidence type="ECO:0000256" key="7">
    <source>
        <dbReference type="HAMAP-Rule" id="MF_01023"/>
    </source>
</evidence>
<comment type="similarity">
    <text evidence="7">Belongs to the class-II pyridoxal-phosphate-dependent aminotransferase family. Histidinol-phosphate aminotransferase subfamily.</text>
</comment>
<keyword evidence="6 7" id="KW-0368">Histidine biosynthesis</keyword>
<dbReference type="Gene3D" id="3.40.640.10">
    <property type="entry name" value="Type I PLP-dependent aspartate aminotransferase-like (Major domain)"/>
    <property type="match status" value="1"/>
</dbReference>
<dbReference type="PANTHER" id="PTHR43643">
    <property type="entry name" value="HISTIDINOL-PHOSPHATE AMINOTRANSFERASE 2"/>
    <property type="match status" value="1"/>
</dbReference>
<reference evidence="9" key="2">
    <citation type="submission" date="2020-09" db="EMBL/GenBank/DDBJ databases">
        <authorList>
            <person name="Sun Q."/>
            <person name="Ohkuma M."/>
        </authorList>
    </citation>
    <scope>NUCLEOTIDE SEQUENCE</scope>
    <source>
        <strain evidence="9">JCM 14719</strain>
    </source>
</reference>
<keyword evidence="5 7" id="KW-0663">Pyridoxal phosphate</keyword>
<dbReference type="EC" id="2.6.1.9" evidence="7"/>
<dbReference type="Pfam" id="PF00155">
    <property type="entry name" value="Aminotran_1_2"/>
    <property type="match status" value="1"/>
</dbReference>
<evidence type="ECO:0000313" key="9">
    <source>
        <dbReference type="EMBL" id="GGJ96161.1"/>
    </source>
</evidence>
<comment type="pathway">
    <text evidence="7">Amino-acid biosynthesis; L-histidine biosynthesis; L-histidine from 5-phospho-alpha-D-ribose 1-diphosphate: step 7/9.</text>
</comment>
<dbReference type="InterPro" id="IPR015422">
    <property type="entry name" value="PyrdxlP-dep_Trfase_small"/>
</dbReference>
<dbReference type="EMBL" id="BMOF01000010">
    <property type="protein sequence ID" value="GGJ96161.1"/>
    <property type="molecule type" value="Genomic_DNA"/>
</dbReference>
<dbReference type="InterPro" id="IPR015424">
    <property type="entry name" value="PyrdxlP-dep_Trfase"/>
</dbReference>
<evidence type="ECO:0000256" key="2">
    <source>
        <dbReference type="ARBA" id="ARBA00011738"/>
    </source>
</evidence>
<evidence type="ECO:0000256" key="4">
    <source>
        <dbReference type="ARBA" id="ARBA00022679"/>
    </source>
</evidence>
<dbReference type="Proteomes" id="UP000637720">
    <property type="component" value="Unassembled WGS sequence"/>
</dbReference>
<evidence type="ECO:0000313" key="10">
    <source>
        <dbReference type="Proteomes" id="UP000637720"/>
    </source>
</evidence>
<feature type="modified residue" description="N6-(pyridoxal phosphate)lysine" evidence="7">
    <location>
        <position position="222"/>
    </location>
</feature>
<dbReference type="UniPathway" id="UPA00031">
    <property type="reaction ID" value="UER00012"/>
</dbReference>
<comment type="cofactor">
    <cofactor evidence="1 7">
        <name>pyridoxal 5'-phosphate</name>
        <dbReference type="ChEBI" id="CHEBI:597326"/>
    </cofactor>
</comment>
<keyword evidence="7" id="KW-0028">Amino-acid biosynthesis</keyword>
<feature type="domain" description="Aminotransferase class I/classII large" evidence="8">
    <location>
        <begin position="29"/>
        <end position="355"/>
    </location>
</feature>
<dbReference type="SUPFAM" id="SSF53383">
    <property type="entry name" value="PLP-dependent transferases"/>
    <property type="match status" value="1"/>
</dbReference>
<dbReference type="AlphaFoldDB" id="A0A8J3B8Q8"/>
<comment type="caution">
    <text evidence="9">The sequence shown here is derived from an EMBL/GenBank/DDBJ whole genome shotgun (WGS) entry which is preliminary data.</text>
</comment>
<comment type="subunit">
    <text evidence="2 7">Homodimer.</text>
</comment>
<dbReference type="GO" id="GO:0030170">
    <property type="term" value="F:pyridoxal phosphate binding"/>
    <property type="evidence" value="ECO:0007669"/>
    <property type="project" value="InterPro"/>
</dbReference>
<gene>
    <name evidence="7 9" type="primary">hisC</name>
    <name evidence="9" type="ORF">GCM10007043_07520</name>
</gene>
<dbReference type="Gene3D" id="3.90.1150.10">
    <property type="entry name" value="Aspartate Aminotransferase, domain 1"/>
    <property type="match status" value="1"/>
</dbReference>
<sequence length="362" mass="39367">MRPKAHIVDLPVYQPGRPIEDVKRAYGLTDVIKLASNENPFGFSPRVREAVTRALPLANRYPDGAATALRRALAAHLGVAEEALIFGNGSDEIVQLIARAYLAPGTSTVMATPTFPRYKTNAVIEGARVIEVPLKDGRCDLDAMAAAVTDDTRVVWVCNPNNPTGTMVTHDELAAFLARMPRNVLVVLDEAYVEYVTDARFPRSLELLRTHENLILLRTFSKIYGLAGFRIGYGIAAPAVIDALNRVREPFNTSFVAQAAALAALEDQAFVAACVQKNEEGKRQLSDGFVRLGLRHYETHANFILVDVERPAGAVFEALLRQGVIVRSGEALGFPTALRVTIGDAAQNRRLLEALAAALVEA</sequence>
<accession>A0A8J3B8Q8</accession>
<reference evidence="9" key="1">
    <citation type="journal article" date="2014" name="Int. J. Syst. Evol. Microbiol.">
        <title>Complete genome sequence of Corynebacterium casei LMG S-19264T (=DSM 44701T), isolated from a smear-ripened cheese.</title>
        <authorList>
            <consortium name="US DOE Joint Genome Institute (JGI-PGF)"/>
            <person name="Walter F."/>
            <person name="Albersmeier A."/>
            <person name="Kalinowski J."/>
            <person name="Ruckert C."/>
        </authorList>
    </citation>
    <scope>NUCLEOTIDE SEQUENCE</scope>
    <source>
        <strain evidence="9">JCM 14719</strain>
    </source>
</reference>
<dbReference type="GO" id="GO:0004400">
    <property type="term" value="F:histidinol-phosphate transaminase activity"/>
    <property type="evidence" value="ECO:0007669"/>
    <property type="project" value="UniProtKB-UniRule"/>
</dbReference>
<dbReference type="GO" id="GO:0000105">
    <property type="term" value="P:L-histidine biosynthetic process"/>
    <property type="evidence" value="ECO:0007669"/>
    <property type="project" value="UniProtKB-UniRule"/>
</dbReference>
<dbReference type="InterPro" id="IPR050106">
    <property type="entry name" value="HistidinolP_aminotransfase"/>
</dbReference>
<evidence type="ECO:0000256" key="1">
    <source>
        <dbReference type="ARBA" id="ARBA00001933"/>
    </source>
</evidence>
<dbReference type="InterPro" id="IPR015421">
    <property type="entry name" value="PyrdxlP-dep_Trfase_major"/>
</dbReference>
<dbReference type="HAMAP" id="MF_01023">
    <property type="entry name" value="HisC_aminotrans_2"/>
    <property type="match status" value="1"/>
</dbReference>
<dbReference type="CDD" id="cd00609">
    <property type="entry name" value="AAT_like"/>
    <property type="match status" value="1"/>
</dbReference>